<feature type="transmembrane region" description="Helical" evidence="1">
    <location>
        <begin position="269"/>
        <end position="289"/>
    </location>
</feature>
<keyword evidence="3" id="KW-0808">Transferase</keyword>
<feature type="transmembrane region" description="Helical" evidence="1">
    <location>
        <begin position="113"/>
        <end position="132"/>
    </location>
</feature>
<dbReference type="PANTHER" id="PTHR37312">
    <property type="entry name" value="MEMBRANE-BOUND ACYLTRANSFERASE YKRP-RELATED"/>
    <property type="match status" value="1"/>
</dbReference>
<organism evidence="3 4">
    <name type="scientific">Agaribacillus aureus</name>
    <dbReference type="NCBI Taxonomy" id="3051825"/>
    <lineage>
        <taxon>Bacteria</taxon>
        <taxon>Pseudomonadati</taxon>
        <taxon>Bacteroidota</taxon>
        <taxon>Cytophagia</taxon>
        <taxon>Cytophagales</taxon>
        <taxon>Splendidivirgaceae</taxon>
        <taxon>Agaribacillus</taxon>
    </lineage>
</organism>
<feature type="transmembrane region" description="Helical" evidence="1">
    <location>
        <begin position="301"/>
        <end position="328"/>
    </location>
</feature>
<protein>
    <submittedName>
        <fullName evidence="3">Acyltransferase</fullName>
        <ecNumber evidence="3">2.3.1.-</ecNumber>
    </submittedName>
</protein>
<name>A0ABT8L5E2_9BACT</name>
<reference evidence="3" key="1">
    <citation type="submission" date="2023-06" db="EMBL/GenBank/DDBJ databases">
        <title>Genomic of Agaribacillus aureum.</title>
        <authorList>
            <person name="Wang G."/>
        </authorList>
    </citation>
    <scope>NUCLEOTIDE SEQUENCE</scope>
    <source>
        <strain evidence="3">BMA12</strain>
    </source>
</reference>
<comment type="caution">
    <text evidence="3">The sequence shown here is derived from an EMBL/GenBank/DDBJ whole genome shotgun (WGS) entry which is preliminary data.</text>
</comment>
<dbReference type="GO" id="GO:0016746">
    <property type="term" value="F:acyltransferase activity"/>
    <property type="evidence" value="ECO:0007669"/>
    <property type="project" value="UniProtKB-KW"/>
</dbReference>
<evidence type="ECO:0000313" key="3">
    <source>
        <dbReference type="EMBL" id="MDN5211671.1"/>
    </source>
</evidence>
<dbReference type="PANTHER" id="PTHR37312:SF1">
    <property type="entry name" value="MEMBRANE-BOUND ACYLTRANSFERASE YKRP-RELATED"/>
    <property type="match status" value="1"/>
</dbReference>
<feature type="transmembrane region" description="Helical" evidence="1">
    <location>
        <begin position="38"/>
        <end position="56"/>
    </location>
</feature>
<keyword evidence="1" id="KW-0472">Membrane</keyword>
<proteinExistence type="predicted"/>
<feature type="transmembrane region" description="Helical" evidence="1">
    <location>
        <begin position="141"/>
        <end position="160"/>
    </location>
</feature>
<dbReference type="EMBL" id="JAUJEB010000001">
    <property type="protein sequence ID" value="MDN5211671.1"/>
    <property type="molecule type" value="Genomic_DNA"/>
</dbReference>
<dbReference type="InterPro" id="IPR052734">
    <property type="entry name" value="Nod_factor_acetyltransferase"/>
</dbReference>
<evidence type="ECO:0000259" key="2">
    <source>
        <dbReference type="Pfam" id="PF01757"/>
    </source>
</evidence>
<dbReference type="Pfam" id="PF01757">
    <property type="entry name" value="Acyl_transf_3"/>
    <property type="match status" value="1"/>
</dbReference>
<dbReference type="EC" id="2.3.1.-" evidence="3"/>
<keyword evidence="1" id="KW-1133">Transmembrane helix</keyword>
<keyword evidence="3" id="KW-0012">Acyltransferase</keyword>
<dbReference type="InterPro" id="IPR002656">
    <property type="entry name" value="Acyl_transf_3_dom"/>
</dbReference>
<keyword evidence="1" id="KW-0812">Transmembrane</keyword>
<feature type="transmembrane region" description="Helical" evidence="1">
    <location>
        <begin position="208"/>
        <end position="225"/>
    </location>
</feature>
<feature type="transmembrane region" description="Helical" evidence="1">
    <location>
        <begin position="77"/>
        <end position="93"/>
    </location>
</feature>
<keyword evidence="4" id="KW-1185">Reference proteome</keyword>
<accession>A0ABT8L5E2</accession>
<dbReference type="Proteomes" id="UP001172083">
    <property type="component" value="Unassembled WGS sequence"/>
</dbReference>
<sequence length="356" mass="41913">MNLVNKKPTYYPGIDALKGCLILQVVLTHALGDNNFRFLMYTYHMPLFMAVSGFLIKQERLRKLSFGALIKKYLYRLIIPWSVAFVFYNGIVYKEQIFAFGAMELVEKIIYPYYHLWFIPALLVMICCLWLIEKYRINPTVVLIIALITTLAWFASFQWIDKRLMEQSLLYKLLGDKRNFIYFFFFYLSYVLKNYRRDLLGYFSHKKLVALIVIVTPVLVFSNYIKGHPIRPYYYTLFYMLLNVSIIHFVLSYLIGYKIKSQILQFSNNYSMVIYLYHYIILVTLHEWIAPYFGEGIVQTVLLFFGTCAILLPAIKILSGIHFIDLYVFGNTSRLKKSDSIRSSMQGLEVAKTKSQ</sequence>
<evidence type="ECO:0000313" key="4">
    <source>
        <dbReference type="Proteomes" id="UP001172083"/>
    </source>
</evidence>
<evidence type="ECO:0000256" key="1">
    <source>
        <dbReference type="SAM" id="Phobius"/>
    </source>
</evidence>
<gene>
    <name evidence="3" type="ORF">QQ020_06405</name>
</gene>
<dbReference type="RefSeq" id="WP_346757001.1">
    <property type="nucleotide sequence ID" value="NZ_JAUJEB010000001.1"/>
</dbReference>
<feature type="transmembrane region" description="Helical" evidence="1">
    <location>
        <begin position="237"/>
        <end position="257"/>
    </location>
</feature>
<feature type="transmembrane region" description="Helical" evidence="1">
    <location>
        <begin position="180"/>
        <end position="196"/>
    </location>
</feature>
<feature type="domain" description="Acyltransferase 3" evidence="2">
    <location>
        <begin position="12"/>
        <end position="310"/>
    </location>
</feature>